<dbReference type="InterPro" id="IPR036388">
    <property type="entry name" value="WH-like_DNA-bd_sf"/>
</dbReference>
<evidence type="ECO:0000313" key="2">
    <source>
        <dbReference type="EMBL" id="MFK2931836.1"/>
    </source>
</evidence>
<protein>
    <submittedName>
        <fullName evidence="2">PadR family transcriptional regulator</fullName>
    </submittedName>
</protein>
<dbReference type="Gene3D" id="1.10.10.10">
    <property type="entry name" value="Winged helix-like DNA-binding domain superfamily/Winged helix DNA-binding domain"/>
    <property type="match status" value="1"/>
</dbReference>
<dbReference type="InterPro" id="IPR005149">
    <property type="entry name" value="Tscrpt_reg_PadR_N"/>
</dbReference>
<gene>
    <name evidence="2" type="ORF">ISP14_13645</name>
</gene>
<proteinExistence type="predicted"/>
<keyword evidence="3" id="KW-1185">Reference proteome</keyword>
<comment type="caution">
    <text evidence="2">The sequence shown here is derived from an EMBL/GenBank/DDBJ whole genome shotgun (WGS) entry which is preliminary data.</text>
</comment>
<name>A0ABW8KIP9_9GAMM</name>
<dbReference type="Pfam" id="PF03551">
    <property type="entry name" value="PadR"/>
    <property type="match status" value="1"/>
</dbReference>
<dbReference type="EMBL" id="JADIKL010000007">
    <property type="protein sequence ID" value="MFK2931836.1"/>
    <property type="molecule type" value="Genomic_DNA"/>
</dbReference>
<sequence length="175" mass="19163">MAKVERNLTNLEAAILAEIEHFGPQTAFQVRSSFAASLSLEWKGSAGAVYPAVARLSKDGLILSSEPMGGRKARTLSLTRSGRAILTKWAMDAGAAISVGVDPFRMRASLWAKLPRSEQRLLLLDLERELQRSVAELEACLASVDSVEAVRINLSLHVQLTRLAQVRLWKQQGVV</sequence>
<feature type="domain" description="Transcription regulator PadR N-terminal" evidence="1">
    <location>
        <begin position="16"/>
        <end position="87"/>
    </location>
</feature>
<dbReference type="Proteomes" id="UP001620397">
    <property type="component" value="Unassembled WGS sequence"/>
</dbReference>
<accession>A0ABW8KIP9</accession>
<evidence type="ECO:0000259" key="1">
    <source>
        <dbReference type="Pfam" id="PF03551"/>
    </source>
</evidence>
<reference evidence="2 3" key="1">
    <citation type="submission" date="2020-10" db="EMBL/GenBank/DDBJ databases">
        <title>Phylogeny of dyella-like bacteria.</title>
        <authorList>
            <person name="Fu J."/>
        </authorList>
    </citation>
    <scope>NUCLEOTIDE SEQUENCE [LARGE SCALE GENOMIC DNA]</scope>
    <source>
        <strain evidence="2 3">DKC-1</strain>
    </source>
</reference>
<evidence type="ECO:0000313" key="3">
    <source>
        <dbReference type="Proteomes" id="UP001620397"/>
    </source>
</evidence>
<dbReference type="InterPro" id="IPR036390">
    <property type="entry name" value="WH_DNA-bd_sf"/>
</dbReference>
<organism evidence="2 3">
    <name type="scientific">Dyella agri</name>
    <dbReference type="NCBI Taxonomy" id="1926869"/>
    <lineage>
        <taxon>Bacteria</taxon>
        <taxon>Pseudomonadati</taxon>
        <taxon>Pseudomonadota</taxon>
        <taxon>Gammaproteobacteria</taxon>
        <taxon>Lysobacterales</taxon>
        <taxon>Rhodanobacteraceae</taxon>
        <taxon>Dyella</taxon>
    </lineage>
</organism>
<dbReference type="RefSeq" id="WP_404540866.1">
    <property type="nucleotide sequence ID" value="NZ_JADIKL010000007.1"/>
</dbReference>
<dbReference type="SUPFAM" id="SSF46785">
    <property type="entry name" value="Winged helix' DNA-binding domain"/>
    <property type="match status" value="1"/>
</dbReference>